<evidence type="ECO:0000313" key="4">
    <source>
        <dbReference type="EMBL" id="KIL48058.1"/>
    </source>
</evidence>
<feature type="binding site" evidence="2">
    <location>
        <position position="107"/>
    </location>
    <ligand>
        <name>prephenate</name>
        <dbReference type="ChEBI" id="CHEBI:29934"/>
    </ligand>
</feature>
<evidence type="ECO:0000313" key="5">
    <source>
        <dbReference type="Proteomes" id="UP000031972"/>
    </source>
</evidence>
<dbReference type="GO" id="GO:0004106">
    <property type="term" value="F:chorismate mutase activity"/>
    <property type="evidence" value="ECO:0007669"/>
    <property type="project" value="UniProtKB-UniRule"/>
</dbReference>
<dbReference type="PROSITE" id="PS51167">
    <property type="entry name" value="CHORISMATE_MUT_1"/>
    <property type="match status" value="1"/>
</dbReference>
<evidence type="ECO:0000256" key="3">
    <source>
        <dbReference type="PROSITE-ProRule" id="PRU00514"/>
    </source>
</evidence>
<accession>A0A0C2VVR1</accession>
<dbReference type="SUPFAM" id="SSF55298">
    <property type="entry name" value="YjgF-like"/>
    <property type="match status" value="1"/>
</dbReference>
<comment type="catalytic activity">
    <reaction evidence="3">
        <text>chorismate = prephenate</text>
        <dbReference type="Rhea" id="RHEA:13897"/>
        <dbReference type="ChEBI" id="CHEBI:29748"/>
        <dbReference type="ChEBI" id="CHEBI:29934"/>
        <dbReference type="EC" id="5.4.99.5"/>
    </reaction>
</comment>
<organism evidence="4 5">
    <name type="scientific">Jeotgalibacillus campisalis</name>
    <dbReference type="NCBI Taxonomy" id="220754"/>
    <lineage>
        <taxon>Bacteria</taxon>
        <taxon>Bacillati</taxon>
        <taxon>Bacillota</taxon>
        <taxon>Bacilli</taxon>
        <taxon>Bacillales</taxon>
        <taxon>Caryophanaceae</taxon>
        <taxon>Jeotgalibacillus</taxon>
    </lineage>
</organism>
<evidence type="ECO:0000256" key="2">
    <source>
        <dbReference type="PIRSR" id="PIRSR005965-1"/>
    </source>
</evidence>
<dbReference type="GO" id="GO:0009073">
    <property type="term" value="P:aromatic amino acid family biosynthetic process"/>
    <property type="evidence" value="ECO:0007669"/>
    <property type="project" value="UniProtKB-UniRule"/>
</dbReference>
<dbReference type="InterPro" id="IPR008243">
    <property type="entry name" value="Chorismate_mutase_AroH"/>
</dbReference>
<dbReference type="EMBL" id="JXRR01000014">
    <property type="protein sequence ID" value="KIL48058.1"/>
    <property type="molecule type" value="Genomic_DNA"/>
</dbReference>
<dbReference type="Proteomes" id="UP000031972">
    <property type="component" value="Unassembled WGS sequence"/>
</dbReference>
<dbReference type="GO" id="GO:0008652">
    <property type="term" value="P:amino acid biosynthetic process"/>
    <property type="evidence" value="ECO:0007669"/>
    <property type="project" value="UniProtKB-UniRule"/>
</dbReference>
<dbReference type="NCBIfam" id="TIGR01796">
    <property type="entry name" value="CM_mono_aroH"/>
    <property type="match status" value="1"/>
</dbReference>
<feature type="binding site" evidence="2">
    <location>
        <position position="89"/>
    </location>
    <ligand>
        <name>prephenate</name>
        <dbReference type="ChEBI" id="CHEBI:29934"/>
    </ligand>
</feature>
<evidence type="ECO:0000256" key="1">
    <source>
        <dbReference type="NCBIfam" id="TIGR01796"/>
    </source>
</evidence>
<name>A0A0C2VVR1_9BACL</name>
<feature type="binding site" evidence="2">
    <location>
        <position position="6"/>
    </location>
    <ligand>
        <name>prephenate</name>
        <dbReference type="ChEBI" id="CHEBI:29934"/>
    </ligand>
</feature>
<dbReference type="PATRIC" id="fig|220754.4.peg.2241"/>
<dbReference type="UniPathway" id="UPA00120">
    <property type="reaction ID" value="UER00203"/>
</dbReference>
<comment type="caution">
    <text evidence="4">The sequence shown here is derived from an EMBL/GenBank/DDBJ whole genome shotgun (WGS) entry which is preliminary data.</text>
</comment>
<reference evidence="4 5" key="1">
    <citation type="submission" date="2015-01" db="EMBL/GenBank/DDBJ databases">
        <title>Jeotgalibacillus campisalis genome sequencing.</title>
        <authorList>
            <person name="Goh K.M."/>
            <person name="Chan K.-G."/>
            <person name="Yaakop A.S."/>
            <person name="Ee R."/>
            <person name="Gan H.M."/>
            <person name="Chan C.S."/>
        </authorList>
    </citation>
    <scope>NUCLEOTIDE SEQUENCE [LARGE SCALE GENOMIC DNA]</scope>
    <source>
        <strain evidence="4 5">SF-57</strain>
    </source>
</reference>
<dbReference type="PANTHER" id="PTHR21164:SF0">
    <property type="entry name" value="CHORISMATE MUTASE AROH"/>
    <property type="match status" value="1"/>
</dbReference>
<keyword evidence="2 3" id="KW-0028">Amino-acid biosynthesis</keyword>
<proteinExistence type="predicted"/>
<dbReference type="GO" id="GO:0046417">
    <property type="term" value="P:chorismate metabolic process"/>
    <property type="evidence" value="ECO:0007669"/>
    <property type="project" value="TreeGrafter"/>
</dbReference>
<dbReference type="CDD" id="cd02185">
    <property type="entry name" value="AroH"/>
    <property type="match status" value="1"/>
</dbReference>
<dbReference type="Gene3D" id="3.30.1330.40">
    <property type="entry name" value="RutC-like"/>
    <property type="match status" value="1"/>
</dbReference>
<dbReference type="AlphaFoldDB" id="A0A0C2VVR1"/>
<dbReference type="OrthoDB" id="9802232at2"/>
<keyword evidence="3" id="KW-0413">Isomerase</keyword>
<dbReference type="InterPro" id="IPR035959">
    <property type="entry name" value="RutC-like_sf"/>
</dbReference>
<dbReference type="EC" id="5.4.99.5" evidence="1 3"/>
<sequence length="124" mass="14244">MIRGIRGATTITADQEEFVLAATQRLLEEMIEKNKVDPESVASVFISVTPDISSAFPAKAIRRFKHWRHVPVMCMQEIPVDESLPFCVRVMMHVNTVKPQKEIHHVYQEKAIKLRPDLTMEDKS</sequence>
<keyword evidence="2 3" id="KW-0057">Aromatic amino acid biosynthesis</keyword>
<dbReference type="PANTHER" id="PTHR21164">
    <property type="entry name" value="CHORISMATE MUTASE"/>
    <property type="match status" value="1"/>
</dbReference>
<dbReference type="PIRSF" id="PIRSF005965">
    <property type="entry name" value="Chor_mut_AroH"/>
    <property type="match status" value="1"/>
</dbReference>
<dbReference type="RefSeq" id="WP_041058008.1">
    <property type="nucleotide sequence ID" value="NZ_JXRR01000014.1"/>
</dbReference>
<keyword evidence="5" id="KW-1185">Reference proteome</keyword>
<gene>
    <name evidence="4" type="ORF">KR50_22250</name>
</gene>
<dbReference type="Pfam" id="PF07736">
    <property type="entry name" value="CM_1"/>
    <property type="match status" value="1"/>
</dbReference>
<protein>
    <recommendedName>
        <fullName evidence="1 3">chorismate mutase</fullName>
        <ecNumber evidence="1 3">5.4.99.5</ecNumber>
    </recommendedName>
</protein>